<dbReference type="Proteomes" id="UP000327439">
    <property type="component" value="Chromosome A05"/>
</dbReference>
<name>A0A5J5VY79_GOSBA</name>
<keyword evidence="2" id="KW-1185">Reference proteome</keyword>
<evidence type="ECO:0000313" key="2">
    <source>
        <dbReference type="Proteomes" id="UP000327439"/>
    </source>
</evidence>
<sequence>MHICYIIINMTSMLFFTPLLAFRPEGHHFSGLLYFPYFSKNQKRIKTLKTFWEDFDFFFSLITKFPCKYYELNIKLRRFCKKICSLITVRILFNYFLKKVTVPDNMEVT</sequence>
<evidence type="ECO:0000313" key="1">
    <source>
        <dbReference type="EMBL" id="KAB2084097.1"/>
    </source>
</evidence>
<dbReference type="EMBL" id="CM018206">
    <property type="protein sequence ID" value="KAB2084097.1"/>
    <property type="molecule type" value="Genomic_DNA"/>
</dbReference>
<reference evidence="2" key="1">
    <citation type="journal article" date="2020" name="Nat. Genet.">
        <title>Genomic diversifications of five Gossypium allopolyploid species and their impact on cotton improvement.</title>
        <authorList>
            <person name="Chen Z.J."/>
            <person name="Sreedasyam A."/>
            <person name="Ando A."/>
            <person name="Song Q."/>
            <person name="De Santiago L.M."/>
            <person name="Hulse-Kemp A.M."/>
            <person name="Ding M."/>
            <person name="Ye W."/>
            <person name="Kirkbride R.C."/>
            <person name="Jenkins J."/>
            <person name="Plott C."/>
            <person name="Lovell J."/>
            <person name="Lin Y.M."/>
            <person name="Vaughn R."/>
            <person name="Liu B."/>
            <person name="Simpson S."/>
            <person name="Scheffler B.E."/>
            <person name="Wen L."/>
            <person name="Saski C.A."/>
            <person name="Grover C.E."/>
            <person name="Hu G."/>
            <person name="Conover J.L."/>
            <person name="Carlson J.W."/>
            <person name="Shu S."/>
            <person name="Boston L.B."/>
            <person name="Williams M."/>
            <person name="Peterson D.G."/>
            <person name="McGee K."/>
            <person name="Jones D.C."/>
            <person name="Wendel J.F."/>
            <person name="Stelly D.M."/>
            <person name="Grimwood J."/>
            <person name="Schmutz J."/>
        </authorList>
    </citation>
    <scope>NUCLEOTIDE SEQUENCE [LARGE SCALE GENOMIC DNA]</scope>
    <source>
        <strain evidence="2">cv. 3-79</strain>
    </source>
</reference>
<proteinExistence type="predicted"/>
<gene>
    <name evidence="1" type="ORF">ES319_A05G311800v1</name>
</gene>
<organism evidence="1 2">
    <name type="scientific">Gossypium barbadense</name>
    <name type="common">Sea Island cotton</name>
    <name type="synonym">Hibiscus barbadensis</name>
    <dbReference type="NCBI Taxonomy" id="3634"/>
    <lineage>
        <taxon>Eukaryota</taxon>
        <taxon>Viridiplantae</taxon>
        <taxon>Streptophyta</taxon>
        <taxon>Embryophyta</taxon>
        <taxon>Tracheophyta</taxon>
        <taxon>Spermatophyta</taxon>
        <taxon>Magnoliopsida</taxon>
        <taxon>eudicotyledons</taxon>
        <taxon>Gunneridae</taxon>
        <taxon>Pentapetalae</taxon>
        <taxon>rosids</taxon>
        <taxon>malvids</taxon>
        <taxon>Malvales</taxon>
        <taxon>Malvaceae</taxon>
        <taxon>Malvoideae</taxon>
        <taxon>Gossypium</taxon>
    </lineage>
</organism>
<protein>
    <submittedName>
        <fullName evidence="1">Uncharacterized protein</fullName>
    </submittedName>
</protein>
<dbReference type="AlphaFoldDB" id="A0A5J5VY79"/>
<accession>A0A5J5VY79</accession>